<comment type="caution">
    <text evidence="1">The sequence shown here is derived from an EMBL/GenBank/DDBJ whole genome shotgun (WGS) entry which is preliminary data.</text>
</comment>
<proteinExistence type="predicted"/>
<dbReference type="EMBL" id="CM041000">
    <property type="protein sequence ID" value="MCJ8748254.1"/>
    <property type="molecule type" value="Genomic_DNA"/>
</dbReference>
<name>A0ACC5ZJP3_9TELE</name>
<gene>
    <name evidence="1" type="ORF">PDJAM_G00162830</name>
</gene>
<accession>A0ACC5ZJP3</accession>
<sequence>MASEVGGKTLSVSLSLRHGIRCVLDCRALVEEVLLLLGMQTCCLLALFLPVLVAAAPAYVRLLPQDCQEIYRSGVNHSGVYTIYPSDTTPVKVYCEMGCSEDSSQGWTVIQRRIDGSVNFYRRWNQYRNGFGNKSGEYWLGLENLYMMTHNKLYELKVDLEDFDGLTASALYTTFSVGPEMNGYVLQVGGFVEKGAGDALSYHSGQRFSTFDNEQNPYGCARLNLGGFWYNACHYANPNGFYLGRQDSTYYGIGNVWYPWRSQDYGLKSITMKIRPVS</sequence>
<reference evidence="1" key="1">
    <citation type="submission" date="2020-02" db="EMBL/GenBank/DDBJ databases">
        <title>Genome sequencing of the panga catfish, Pangasius djambal.</title>
        <authorList>
            <person name="Wen M."/>
            <person name="Zahm M."/>
            <person name="Roques C."/>
            <person name="Cabau C."/>
            <person name="Klopp C."/>
            <person name="Donnadieu C."/>
            <person name="Jouanno E."/>
            <person name="Avarre J.-C."/>
            <person name="Campet M."/>
            <person name="Ha T."/>
            <person name="Dugue R."/>
            <person name="Lampietro C."/>
            <person name="Louis A."/>
            <person name="Herpin A."/>
            <person name="Echchiki A."/>
            <person name="Berthelot C."/>
            <person name="Parey E."/>
            <person name="Roest-Crollius H."/>
            <person name="Braasch I."/>
            <person name="Postlethwait J.H."/>
            <person name="Bobe J."/>
            <person name="Montfort J."/>
            <person name="Bouchez O."/>
            <person name="Begum T."/>
            <person name="Schartl M."/>
            <person name="Gustiano R."/>
            <person name="Guiguen Y."/>
        </authorList>
    </citation>
    <scope>NUCLEOTIDE SEQUENCE</scope>
    <source>
        <strain evidence="1">Pdj_M5554</strain>
    </source>
</reference>
<organism evidence="1 2">
    <name type="scientific">Pangasius djambal</name>
    <dbReference type="NCBI Taxonomy" id="1691987"/>
    <lineage>
        <taxon>Eukaryota</taxon>
        <taxon>Metazoa</taxon>
        <taxon>Chordata</taxon>
        <taxon>Craniata</taxon>
        <taxon>Vertebrata</taxon>
        <taxon>Euteleostomi</taxon>
        <taxon>Actinopterygii</taxon>
        <taxon>Neopterygii</taxon>
        <taxon>Teleostei</taxon>
        <taxon>Ostariophysi</taxon>
        <taxon>Siluriformes</taxon>
        <taxon>Pangasiidae</taxon>
        <taxon>Pangasius</taxon>
    </lineage>
</organism>
<dbReference type="Proteomes" id="UP000830395">
    <property type="component" value="Chromosome 26"/>
</dbReference>
<protein>
    <submittedName>
        <fullName evidence="1">Uncharacterized protein</fullName>
    </submittedName>
</protein>
<evidence type="ECO:0000313" key="1">
    <source>
        <dbReference type="EMBL" id="MCJ8748254.1"/>
    </source>
</evidence>
<keyword evidence="2" id="KW-1185">Reference proteome</keyword>
<evidence type="ECO:0000313" key="2">
    <source>
        <dbReference type="Proteomes" id="UP000830395"/>
    </source>
</evidence>